<comment type="similarity">
    <text evidence="11">Belongs to the glycosyl hydrolase 18 family. Chitinase class III subfamily.</text>
</comment>
<keyword evidence="7" id="KW-0146">Chitin degradation</keyword>
<comment type="catalytic activity">
    <reaction evidence="1">
        <text>Random endo-hydrolysis of N-acetyl-beta-D-glucosaminide (1-&gt;4)-beta-linkages in chitin and chitodextrins.</text>
        <dbReference type="EC" id="3.2.1.14"/>
    </reaction>
</comment>
<dbReference type="Gene3D" id="3.20.20.80">
    <property type="entry name" value="Glycosidases"/>
    <property type="match status" value="1"/>
</dbReference>
<evidence type="ECO:0000256" key="3">
    <source>
        <dbReference type="ARBA" id="ARBA00012729"/>
    </source>
</evidence>
<keyword evidence="17" id="KW-1185">Reference proteome</keyword>
<sequence length="425" mass="45150">MHSFHFRLAAVAAVLASLASSAAGFQKDSQDNVAVYWGQNFETGGQQRLNTYCSSTKFNIIPIAFLVSLTDPVINLANGNNNCTTFPGSTALSCPQVEEDIQTCQSKHGKTIMLSIGGATYQEGGFPSPSAAQAGAEKIWNLFGPNTKTPNRPFGNAVIDGFDFDFESATQNMVPFAQRLRELMDADTKKQYYLSAAPQCPFPDRADGEMLAGEVAFDFLMVQFYNNYCGVQCFRQGRRRRPSTSPPGTPGPAASPLDGSRGSKNPDVKILLGVPASKLAASTGFVEPALLQPIMKFCADSFPSFGGVMMWDMSHLFSVSGGAGSFLEDVHGALSMAATSLLNGGKARVNGVNATATRPEQQGAPGSDSDTADDNDDDGDDDNDNNTNSTSSGVITPTISASTRYYSSSMAVSWLATATLLYSLL</sequence>
<evidence type="ECO:0000256" key="7">
    <source>
        <dbReference type="ARBA" id="ARBA00023024"/>
    </source>
</evidence>
<keyword evidence="8" id="KW-0119">Carbohydrate metabolism</keyword>
<evidence type="ECO:0000256" key="8">
    <source>
        <dbReference type="ARBA" id="ARBA00023277"/>
    </source>
</evidence>
<comment type="subcellular location">
    <subcellularLocation>
        <location evidence="2">Secreted</location>
    </subcellularLocation>
</comment>
<dbReference type="InterPro" id="IPR017853">
    <property type="entry name" value="GH"/>
</dbReference>
<keyword evidence="9 12" id="KW-0326">Glycosidase</keyword>
<evidence type="ECO:0000256" key="6">
    <source>
        <dbReference type="ARBA" id="ARBA00022801"/>
    </source>
</evidence>
<evidence type="ECO:0000256" key="5">
    <source>
        <dbReference type="ARBA" id="ARBA00022669"/>
    </source>
</evidence>
<evidence type="ECO:0000256" key="12">
    <source>
        <dbReference type="RuleBase" id="RU000489"/>
    </source>
</evidence>
<evidence type="ECO:0000256" key="4">
    <source>
        <dbReference type="ARBA" id="ARBA00022525"/>
    </source>
</evidence>
<evidence type="ECO:0000313" key="16">
    <source>
        <dbReference type="EMBL" id="KAK7951218.1"/>
    </source>
</evidence>
<dbReference type="EMBL" id="JAQQWE010000005">
    <property type="protein sequence ID" value="KAK7951218.1"/>
    <property type="molecule type" value="Genomic_DNA"/>
</dbReference>
<dbReference type="CDD" id="cd02877">
    <property type="entry name" value="GH18_hevamine_XipI_class_III"/>
    <property type="match status" value="1"/>
</dbReference>
<keyword evidence="5" id="KW-0147">Chitin-binding</keyword>
<dbReference type="GO" id="GO:0016787">
    <property type="term" value="F:hydrolase activity"/>
    <property type="evidence" value="ECO:0007669"/>
    <property type="project" value="UniProtKB-KW"/>
</dbReference>
<comment type="caution">
    <text evidence="16">The sequence shown here is derived from an EMBL/GenBank/DDBJ whole genome shotgun (WGS) entry which is preliminary data.</text>
</comment>
<dbReference type="PROSITE" id="PS01095">
    <property type="entry name" value="GH18_1"/>
    <property type="match status" value="1"/>
</dbReference>
<evidence type="ECO:0000313" key="17">
    <source>
        <dbReference type="Proteomes" id="UP001391051"/>
    </source>
</evidence>
<dbReference type="PANTHER" id="PTHR45708:SF49">
    <property type="entry name" value="ENDOCHITINASE"/>
    <property type="match status" value="1"/>
</dbReference>
<proteinExistence type="inferred from homology"/>
<dbReference type="InterPro" id="IPR045321">
    <property type="entry name" value="Cts1-like"/>
</dbReference>
<feature type="compositionally biased region" description="Acidic residues" evidence="13">
    <location>
        <begin position="370"/>
        <end position="384"/>
    </location>
</feature>
<keyword evidence="6 12" id="KW-0378">Hydrolase</keyword>
<evidence type="ECO:0000256" key="2">
    <source>
        <dbReference type="ARBA" id="ARBA00004613"/>
    </source>
</evidence>
<reference evidence="16 17" key="1">
    <citation type="submission" date="2023-01" db="EMBL/GenBank/DDBJ databases">
        <title>Analysis of 21 Apiospora genomes using comparative genomics revels a genus with tremendous synthesis potential of carbohydrate active enzymes and secondary metabolites.</title>
        <authorList>
            <person name="Sorensen T."/>
        </authorList>
    </citation>
    <scope>NUCLEOTIDE SEQUENCE [LARGE SCALE GENOMIC DNA]</scope>
    <source>
        <strain evidence="16 17">CBS 24483</strain>
    </source>
</reference>
<keyword evidence="14" id="KW-0732">Signal</keyword>
<dbReference type="SUPFAM" id="SSF51445">
    <property type="entry name" value="(Trans)glycosidases"/>
    <property type="match status" value="1"/>
</dbReference>
<evidence type="ECO:0000256" key="13">
    <source>
        <dbReference type="SAM" id="MobiDB-lite"/>
    </source>
</evidence>
<feature type="region of interest" description="Disordered" evidence="13">
    <location>
        <begin position="354"/>
        <end position="394"/>
    </location>
</feature>
<gene>
    <name evidence="16" type="ORF">PG986_006946</name>
</gene>
<dbReference type="Pfam" id="PF00704">
    <property type="entry name" value="Glyco_hydro_18"/>
    <property type="match status" value="1"/>
</dbReference>
<protein>
    <recommendedName>
        <fullName evidence="3">chitinase</fullName>
        <ecNumber evidence="3">3.2.1.14</ecNumber>
    </recommendedName>
</protein>
<accession>A0ABR1QB53</accession>
<organism evidence="16 17">
    <name type="scientific">Apiospora aurea</name>
    <dbReference type="NCBI Taxonomy" id="335848"/>
    <lineage>
        <taxon>Eukaryota</taxon>
        <taxon>Fungi</taxon>
        <taxon>Dikarya</taxon>
        <taxon>Ascomycota</taxon>
        <taxon>Pezizomycotina</taxon>
        <taxon>Sordariomycetes</taxon>
        <taxon>Xylariomycetidae</taxon>
        <taxon>Amphisphaeriales</taxon>
        <taxon>Apiosporaceae</taxon>
        <taxon>Apiospora</taxon>
    </lineage>
</organism>
<feature type="signal peptide" evidence="14">
    <location>
        <begin position="1"/>
        <end position="24"/>
    </location>
</feature>
<evidence type="ECO:0000256" key="14">
    <source>
        <dbReference type="SAM" id="SignalP"/>
    </source>
</evidence>
<evidence type="ECO:0000256" key="1">
    <source>
        <dbReference type="ARBA" id="ARBA00000822"/>
    </source>
</evidence>
<dbReference type="InterPro" id="IPR001579">
    <property type="entry name" value="Glyco_hydro_18_chit_AS"/>
</dbReference>
<evidence type="ECO:0000256" key="11">
    <source>
        <dbReference type="ARBA" id="ARBA00025727"/>
    </source>
</evidence>
<keyword evidence="10" id="KW-0624">Polysaccharide degradation</keyword>
<dbReference type="PROSITE" id="PS51910">
    <property type="entry name" value="GH18_2"/>
    <property type="match status" value="1"/>
</dbReference>
<feature type="region of interest" description="Disordered" evidence="13">
    <location>
        <begin position="239"/>
        <end position="262"/>
    </location>
</feature>
<evidence type="ECO:0000256" key="9">
    <source>
        <dbReference type="ARBA" id="ARBA00023295"/>
    </source>
</evidence>
<dbReference type="RefSeq" id="XP_066699280.1">
    <property type="nucleotide sequence ID" value="XM_066843168.1"/>
</dbReference>
<feature type="chain" id="PRO_5046733878" description="chitinase" evidence="14">
    <location>
        <begin position="25"/>
        <end position="425"/>
    </location>
</feature>
<dbReference type="Proteomes" id="UP001391051">
    <property type="component" value="Unassembled WGS sequence"/>
</dbReference>
<evidence type="ECO:0000256" key="10">
    <source>
        <dbReference type="ARBA" id="ARBA00023326"/>
    </source>
</evidence>
<dbReference type="InterPro" id="IPR001223">
    <property type="entry name" value="Glyco_hydro18_cat"/>
</dbReference>
<evidence type="ECO:0000259" key="15">
    <source>
        <dbReference type="PROSITE" id="PS51910"/>
    </source>
</evidence>
<keyword evidence="4" id="KW-0964">Secreted</keyword>
<dbReference type="PANTHER" id="PTHR45708">
    <property type="entry name" value="ENDOCHITINASE"/>
    <property type="match status" value="1"/>
</dbReference>
<feature type="domain" description="GH18" evidence="15">
    <location>
        <begin position="31"/>
        <end position="337"/>
    </location>
</feature>
<name>A0ABR1QB53_9PEZI</name>
<dbReference type="GeneID" id="92076230"/>
<dbReference type="InterPro" id="IPR050542">
    <property type="entry name" value="Glycosyl_Hydrlase18_Chitinase"/>
</dbReference>
<dbReference type="EC" id="3.2.1.14" evidence="3"/>